<dbReference type="AlphaFoldDB" id="A0A6A4PB85"/>
<evidence type="ECO:0000256" key="1">
    <source>
        <dbReference type="ARBA" id="ARBA00022801"/>
    </source>
</evidence>
<comment type="caution">
    <text evidence="3">The sequence shown here is derived from an EMBL/GenBank/DDBJ whole genome shotgun (WGS) entry which is preliminary data.</text>
</comment>
<name>A0A6A4PB85_LUPAL</name>
<dbReference type="Proteomes" id="UP000447434">
    <property type="component" value="Chromosome 15"/>
</dbReference>
<dbReference type="EMBL" id="WOCE01000015">
    <property type="protein sequence ID" value="KAE9598224.1"/>
    <property type="molecule type" value="Genomic_DNA"/>
</dbReference>
<organism evidence="3 4">
    <name type="scientific">Lupinus albus</name>
    <name type="common">White lupine</name>
    <name type="synonym">Lupinus termis</name>
    <dbReference type="NCBI Taxonomy" id="3870"/>
    <lineage>
        <taxon>Eukaryota</taxon>
        <taxon>Viridiplantae</taxon>
        <taxon>Streptophyta</taxon>
        <taxon>Embryophyta</taxon>
        <taxon>Tracheophyta</taxon>
        <taxon>Spermatophyta</taxon>
        <taxon>Magnoliopsida</taxon>
        <taxon>eudicotyledons</taxon>
        <taxon>Gunneridae</taxon>
        <taxon>Pentapetalae</taxon>
        <taxon>rosids</taxon>
        <taxon>fabids</taxon>
        <taxon>Fabales</taxon>
        <taxon>Fabaceae</taxon>
        <taxon>Papilionoideae</taxon>
        <taxon>50 kb inversion clade</taxon>
        <taxon>genistoids sensu lato</taxon>
        <taxon>core genistoids</taxon>
        <taxon>Genisteae</taxon>
        <taxon>Lupinus</taxon>
    </lineage>
</organism>
<dbReference type="PANTHER" id="PTHR46483">
    <property type="entry name" value="PHOSPHOLIPASE A1 PLIP2, CHLOROPLASTIC"/>
    <property type="match status" value="1"/>
</dbReference>
<evidence type="ECO:0000313" key="4">
    <source>
        <dbReference type="Proteomes" id="UP000447434"/>
    </source>
</evidence>
<dbReference type="InterPro" id="IPR043367">
    <property type="entry name" value="PLIP1/2/3"/>
</dbReference>
<dbReference type="InterPro" id="IPR002921">
    <property type="entry name" value="Fungal_lipase-type"/>
</dbReference>
<evidence type="ECO:0000259" key="2">
    <source>
        <dbReference type="Pfam" id="PF01764"/>
    </source>
</evidence>
<evidence type="ECO:0000313" key="3">
    <source>
        <dbReference type="EMBL" id="KAE9598224.1"/>
    </source>
</evidence>
<keyword evidence="4" id="KW-1185">Reference proteome</keyword>
<dbReference type="InterPro" id="IPR029058">
    <property type="entry name" value="AB_hydrolase_fold"/>
</dbReference>
<dbReference type="GO" id="GO:0006629">
    <property type="term" value="P:lipid metabolic process"/>
    <property type="evidence" value="ECO:0007669"/>
    <property type="project" value="InterPro"/>
</dbReference>
<gene>
    <name evidence="3" type="ORF">Lalb_Chr15g0078321</name>
</gene>
<sequence>MSPEIHAHLTSKGSNATFRFTGHSLGGSLALLVNLMLLIRKEVPVTSLLPVITFGAPSIMCGGDSFLEKLGLPRNHVQAITMHRDIVPRAFSCNYPKHVAELLKAVNSNFRNHPCLNNQKLLYAPMGEFLILQPDENFSPSHDLLPSGSGLYLLCGPSSESNDTDAQLRAAQLVFLNSPHPLEILSDRSAYGSGGTIMRDHDMNSYLKSVRTVIRQELNQIRKASREQRRKAWWPLARSSGSGAGDVVRRSFVSSVNVIHDQPPFSGIIQTGIESLKWFGRLVRSNHMHLFVVFLFPARLLLLEAYSFISLR</sequence>
<feature type="domain" description="Fungal lipase-type" evidence="2">
    <location>
        <begin position="2"/>
        <end position="94"/>
    </location>
</feature>
<dbReference type="Gene3D" id="3.40.50.1820">
    <property type="entry name" value="alpha/beta hydrolase"/>
    <property type="match status" value="1"/>
</dbReference>
<dbReference type="SUPFAM" id="SSF53474">
    <property type="entry name" value="alpha/beta-Hydrolases"/>
    <property type="match status" value="1"/>
</dbReference>
<keyword evidence="1" id="KW-0378">Hydrolase</keyword>
<dbReference type="PANTHER" id="PTHR46483:SF4">
    <property type="entry name" value="PHOSPHOLIPASE A1 PLIP2, CHLOROPLASTIC"/>
    <property type="match status" value="1"/>
</dbReference>
<dbReference type="Pfam" id="PF01764">
    <property type="entry name" value="Lipase_3"/>
    <property type="match status" value="1"/>
</dbReference>
<reference evidence="4" key="1">
    <citation type="journal article" date="2020" name="Nat. Commun.">
        <title>Genome sequence of the cluster root forming white lupin.</title>
        <authorList>
            <person name="Hufnagel B."/>
            <person name="Marques A."/>
            <person name="Soriano A."/>
            <person name="Marques L."/>
            <person name="Divol F."/>
            <person name="Doumas P."/>
            <person name="Sallet E."/>
            <person name="Mancinotti D."/>
            <person name="Carrere S."/>
            <person name="Marande W."/>
            <person name="Arribat S."/>
            <person name="Keller J."/>
            <person name="Huneau C."/>
            <person name="Blein T."/>
            <person name="Aime D."/>
            <person name="Laguerre M."/>
            <person name="Taylor J."/>
            <person name="Schubert V."/>
            <person name="Nelson M."/>
            <person name="Geu-Flores F."/>
            <person name="Crespi M."/>
            <person name="Gallardo-Guerrero K."/>
            <person name="Delaux P.-M."/>
            <person name="Salse J."/>
            <person name="Berges H."/>
            <person name="Guyot R."/>
            <person name="Gouzy J."/>
            <person name="Peret B."/>
        </authorList>
    </citation>
    <scope>NUCLEOTIDE SEQUENCE [LARGE SCALE GENOMIC DNA]</scope>
    <source>
        <strain evidence="4">cv. Amiga</strain>
    </source>
</reference>
<dbReference type="GO" id="GO:0008970">
    <property type="term" value="F:phospholipase A1 activity"/>
    <property type="evidence" value="ECO:0007669"/>
    <property type="project" value="InterPro"/>
</dbReference>
<protein>
    <submittedName>
        <fullName evidence="3">Putative galactolipase</fullName>
    </submittedName>
</protein>
<accession>A0A6A4PB85</accession>
<proteinExistence type="predicted"/>
<dbReference type="OrthoDB" id="438440at2759"/>